<feature type="domain" description="PSP1 C-terminal" evidence="2">
    <location>
        <begin position="66"/>
        <end position="154"/>
    </location>
</feature>
<evidence type="ECO:0000259" key="2">
    <source>
        <dbReference type="PROSITE" id="PS51411"/>
    </source>
</evidence>
<dbReference type="PROSITE" id="PS51411">
    <property type="entry name" value="PSP1_C"/>
    <property type="match status" value="1"/>
</dbReference>
<gene>
    <name evidence="3" type="ORF">ENT17_06565</name>
</gene>
<dbReference type="Pfam" id="PF04468">
    <property type="entry name" value="PSP1"/>
    <property type="match status" value="1"/>
</dbReference>
<proteinExistence type="predicted"/>
<name>A0A7C4Q2D8_9CHLR</name>
<dbReference type="InterPro" id="IPR047767">
    <property type="entry name" value="PSP1-like"/>
</dbReference>
<dbReference type="InterPro" id="IPR007557">
    <property type="entry name" value="PSP1_C"/>
</dbReference>
<comment type="caution">
    <text evidence="3">The sequence shown here is derived from an EMBL/GenBank/DDBJ whole genome shotgun (WGS) entry which is preliminary data.</text>
</comment>
<feature type="region of interest" description="Disordered" evidence="1">
    <location>
        <begin position="290"/>
        <end position="344"/>
    </location>
</feature>
<dbReference type="PANTHER" id="PTHR43830:SF3">
    <property type="entry name" value="PROTEIN PSP1"/>
    <property type="match status" value="1"/>
</dbReference>
<evidence type="ECO:0000256" key="1">
    <source>
        <dbReference type="SAM" id="MobiDB-lite"/>
    </source>
</evidence>
<organism evidence="3">
    <name type="scientific">Bellilinea caldifistulae</name>
    <dbReference type="NCBI Taxonomy" id="360411"/>
    <lineage>
        <taxon>Bacteria</taxon>
        <taxon>Bacillati</taxon>
        <taxon>Chloroflexota</taxon>
        <taxon>Anaerolineae</taxon>
        <taxon>Anaerolineales</taxon>
        <taxon>Anaerolineaceae</taxon>
        <taxon>Bellilinea</taxon>
    </lineage>
</organism>
<protein>
    <submittedName>
        <fullName evidence="3">Stage 0 sporulation protein</fullName>
    </submittedName>
</protein>
<accession>A0A7C4Q2D8</accession>
<reference evidence="3" key="1">
    <citation type="journal article" date="2020" name="mSystems">
        <title>Genome- and Community-Level Interaction Insights into Carbon Utilization and Element Cycling Functions of Hydrothermarchaeota in Hydrothermal Sediment.</title>
        <authorList>
            <person name="Zhou Z."/>
            <person name="Liu Y."/>
            <person name="Xu W."/>
            <person name="Pan J."/>
            <person name="Luo Z.H."/>
            <person name="Li M."/>
        </authorList>
    </citation>
    <scope>NUCLEOTIDE SEQUENCE [LARGE SCALE GENOMIC DNA]</scope>
    <source>
        <strain evidence="3">SpSt-556</strain>
    </source>
</reference>
<dbReference type="PANTHER" id="PTHR43830">
    <property type="entry name" value="PROTEIN PSP1"/>
    <property type="match status" value="1"/>
</dbReference>
<dbReference type="AlphaFoldDB" id="A0A7C4Q2D8"/>
<dbReference type="GO" id="GO:0005737">
    <property type="term" value="C:cytoplasm"/>
    <property type="evidence" value="ECO:0007669"/>
    <property type="project" value="TreeGrafter"/>
</dbReference>
<evidence type="ECO:0000313" key="3">
    <source>
        <dbReference type="EMBL" id="HGS87268.1"/>
    </source>
</evidence>
<dbReference type="NCBIfam" id="NF041131">
    <property type="entry name" value="RicT_YaaT_fam"/>
    <property type="match status" value="1"/>
</dbReference>
<dbReference type="EMBL" id="DSXR01000066">
    <property type="protein sequence ID" value="HGS87268.1"/>
    <property type="molecule type" value="Genomic_DNA"/>
</dbReference>
<sequence length="344" mass="38508">METTAVQQIVGIRFSKVGKIYHFQATNLPPLRVGDSVVVETARGWQIGEVAQIVKEPMQPPEGGWKPVERVATPRDLLLRQLWQLRELDVVEVCRRRASELRLQNLKVVAAEYSFDGTRLTILYSTEGEERVDLKSLRQDMQRQYAPAIVELRQIGPRDVAKLLGGMGACGLETRCCSRFLTEFSSISIRMAKEQGISLTPTEITGMCGRLRCCLIYEFDTYVEARKGLPKRNKRIATPLGEGKVIDVLPLAGKVRVDIPEVGIREFTREEILAFSEPPVESGTVEAVIEEENIEEYEGGIQPPTEDESGRPEQTTGYPEPSSTKPRRRSGGKGGRRKRGPKKS</sequence>
<feature type="compositionally biased region" description="Polar residues" evidence="1">
    <location>
        <begin position="312"/>
        <end position="324"/>
    </location>
</feature>
<feature type="compositionally biased region" description="Basic residues" evidence="1">
    <location>
        <begin position="325"/>
        <end position="344"/>
    </location>
</feature>